<dbReference type="GO" id="GO:0047804">
    <property type="term" value="F:cysteine-S-conjugate beta-lyase activity"/>
    <property type="evidence" value="ECO:0007669"/>
    <property type="project" value="UniProtKB-EC"/>
</dbReference>
<evidence type="ECO:0000256" key="3">
    <source>
        <dbReference type="ARBA" id="ARBA00022898"/>
    </source>
</evidence>
<name>P96160_VIBFU</name>
<evidence type="ECO:0000256" key="4">
    <source>
        <dbReference type="ARBA" id="ARBA00023239"/>
    </source>
</evidence>
<organism evidence="7">
    <name type="scientific">Vibrio furnissii</name>
    <dbReference type="NCBI Taxonomy" id="29494"/>
    <lineage>
        <taxon>Bacteria</taxon>
        <taxon>Pseudomonadati</taxon>
        <taxon>Pseudomonadota</taxon>
        <taxon>Gammaproteobacteria</taxon>
        <taxon>Vibrionales</taxon>
        <taxon>Vibrionaceae</taxon>
        <taxon>Vibrio</taxon>
    </lineage>
</organism>
<dbReference type="InterPro" id="IPR051798">
    <property type="entry name" value="Class-II_PLP-Dep_Aminotrans"/>
</dbReference>
<dbReference type="Pfam" id="PF00155">
    <property type="entry name" value="Aminotran_1_2"/>
    <property type="match status" value="1"/>
</dbReference>
<dbReference type="InterPro" id="IPR015424">
    <property type="entry name" value="PyrdxlP-dep_Trfase"/>
</dbReference>
<keyword evidence="4" id="KW-0456">Lyase</keyword>
<accession>P96160</accession>
<dbReference type="Gene3D" id="3.90.1150.10">
    <property type="entry name" value="Aspartate Aminotransferase, domain 1"/>
    <property type="match status" value="1"/>
</dbReference>
<dbReference type="EMBL" id="U65013">
    <property type="protein sequence ID" value="AAC44677.1"/>
    <property type="molecule type" value="Genomic_DNA"/>
</dbReference>
<dbReference type="SUPFAM" id="SSF53383">
    <property type="entry name" value="PLP-dependent transferases"/>
    <property type="match status" value="1"/>
</dbReference>
<comment type="cofactor">
    <cofactor evidence="1">
        <name>pyridoxal 5'-phosphate</name>
        <dbReference type="ChEBI" id="CHEBI:597326"/>
    </cofactor>
</comment>
<comment type="similarity">
    <text evidence="5">Belongs to the class-II pyridoxal-phosphate-dependent aminotransferase family. MalY/PatB cystathionine beta-lyase subfamily.</text>
</comment>
<gene>
    <name evidence="7" type="primary">malY</name>
</gene>
<dbReference type="GO" id="GO:0030170">
    <property type="term" value="F:pyridoxal phosphate binding"/>
    <property type="evidence" value="ECO:0007669"/>
    <property type="project" value="InterPro"/>
</dbReference>
<reference evidence="7" key="1">
    <citation type="journal article" date="1996" name="J. Biol. Chem.">
        <title>Sugar transport by the marine chitinolytic bacterium Vibrio furnissii. Molecular cloning and analysis of the glucose and N-acetylglucosamine permeases.</title>
        <authorList>
            <person name="Bouma C.L."/>
            <person name="Roseman S."/>
        </authorList>
    </citation>
    <scope>NUCLEOTIDE SEQUENCE</scope>
    <source>
        <strain evidence="7">SR1514</strain>
    </source>
</reference>
<evidence type="ECO:0000256" key="1">
    <source>
        <dbReference type="ARBA" id="ARBA00001933"/>
    </source>
</evidence>
<dbReference type="PANTHER" id="PTHR43525:SF1">
    <property type="entry name" value="PROTEIN MALY"/>
    <property type="match status" value="1"/>
</dbReference>
<dbReference type="EC" id="4.4.1.13" evidence="2"/>
<keyword evidence="3" id="KW-0663">Pyridoxal phosphate</keyword>
<dbReference type="InterPro" id="IPR027619">
    <property type="entry name" value="C-S_lyase_PatB-like"/>
</dbReference>
<dbReference type="InterPro" id="IPR015421">
    <property type="entry name" value="PyrdxlP-dep_Trfase_major"/>
</dbReference>
<evidence type="ECO:0000313" key="7">
    <source>
        <dbReference type="EMBL" id="AAC44677.1"/>
    </source>
</evidence>
<protein>
    <recommendedName>
        <fullName evidence="2">cysteine-S-conjugate beta-lyase</fullName>
        <ecNumber evidence="2">4.4.1.13</ecNumber>
    </recommendedName>
</protein>
<proteinExistence type="inferred from homology"/>
<dbReference type="NCBIfam" id="TIGR04350">
    <property type="entry name" value="C_S_lyase_PatB"/>
    <property type="match status" value="1"/>
</dbReference>
<evidence type="ECO:0000259" key="6">
    <source>
        <dbReference type="Pfam" id="PF00155"/>
    </source>
</evidence>
<sequence length="399" mass="45354">MFNWKVGMTQKFDFDTPIDRTGTYCTQWDYVQDRFGKSGLLPFTISDMDFAAPEVVIRALKQRLEHPVLGYSRWNHDDFKTAISHWYCSRFDCDIDTNQLVYGPSVIYIVSKLIELWSKPNQGVVFHTPAYDAFDKMIEGQDRKCVRSELIKLQGRFEINWPDLESKLADDNNTVLLLCSPHNPTGRVWSRCELEKIAALCDKYQVNVISDEIHMDVCFKQHIPYVGMSRSGQWAVVTSASKSFNIPALNGAYALIADASIRERYLHKLKAVDGLSSPSILGVLGTMAAYNQGEPWLNALNAYVFANHQYVQETLHNAYQDIHYVIPDATYLAWIDLSSLDLDMSLLHQTLIERFNVAIMSGDVYGDSGKGYLRLNLGCPRSKIEQGLSALIQAIQLQR</sequence>
<feature type="domain" description="Aminotransferase class I/classII large" evidence="6">
    <location>
        <begin position="41"/>
        <end position="391"/>
    </location>
</feature>
<dbReference type="Gene3D" id="3.40.640.10">
    <property type="entry name" value="Type I PLP-dependent aspartate aminotransferase-like (Major domain)"/>
    <property type="match status" value="1"/>
</dbReference>
<dbReference type="PANTHER" id="PTHR43525">
    <property type="entry name" value="PROTEIN MALY"/>
    <property type="match status" value="1"/>
</dbReference>
<evidence type="ECO:0000256" key="2">
    <source>
        <dbReference type="ARBA" id="ARBA00012224"/>
    </source>
</evidence>
<dbReference type="CDD" id="cd00609">
    <property type="entry name" value="AAT_like"/>
    <property type="match status" value="1"/>
</dbReference>
<dbReference type="InterPro" id="IPR004839">
    <property type="entry name" value="Aminotransferase_I/II_large"/>
</dbReference>
<evidence type="ECO:0000256" key="5">
    <source>
        <dbReference type="ARBA" id="ARBA00037974"/>
    </source>
</evidence>
<dbReference type="InterPro" id="IPR015422">
    <property type="entry name" value="PyrdxlP-dep_Trfase_small"/>
</dbReference>
<dbReference type="AlphaFoldDB" id="P96160"/>